<evidence type="ECO:0000256" key="3">
    <source>
        <dbReference type="ARBA" id="ARBA00022692"/>
    </source>
</evidence>
<comment type="subcellular location">
    <subcellularLocation>
        <location evidence="1">Membrane</location>
        <topology evidence="1">Multi-pass membrane protein</topology>
    </subcellularLocation>
</comment>
<dbReference type="InterPro" id="IPR036249">
    <property type="entry name" value="Thioredoxin-like_sf"/>
</dbReference>
<keyword evidence="5 10" id="KW-1133">Transmembrane helix</keyword>
<evidence type="ECO:0000256" key="9">
    <source>
        <dbReference type="ARBA" id="ARBA00023284"/>
    </source>
</evidence>
<keyword evidence="7 10" id="KW-0472">Membrane</keyword>
<evidence type="ECO:0000256" key="1">
    <source>
        <dbReference type="ARBA" id="ARBA00004141"/>
    </source>
</evidence>
<dbReference type="SMART" id="SM00756">
    <property type="entry name" value="VKc"/>
    <property type="match status" value="1"/>
</dbReference>
<dbReference type="SUPFAM" id="SSF52833">
    <property type="entry name" value="Thioredoxin-like"/>
    <property type="match status" value="1"/>
</dbReference>
<reference evidence="12" key="1">
    <citation type="submission" date="2023-03" db="EMBL/GenBank/DDBJ databases">
        <authorList>
            <person name="Julca I."/>
        </authorList>
    </citation>
    <scope>NUCLEOTIDE SEQUENCE</scope>
</reference>
<dbReference type="Pfam" id="PF07884">
    <property type="entry name" value="VKOR"/>
    <property type="match status" value="1"/>
</dbReference>
<keyword evidence="6" id="KW-0560">Oxidoreductase</keyword>
<evidence type="ECO:0000256" key="7">
    <source>
        <dbReference type="ARBA" id="ARBA00023136"/>
    </source>
</evidence>
<feature type="domain" description="Vitamin K epoxide reductase" evidence="11">
    <location>
        <begin position="70"/>
        <end position="210"/>
    </location>
</feature>
<dbReference type="GO" id="GO:0016020">
    <property type="term" value="C:membrane"/>
    <property type="evidence" value="ECO:0007669"/>
    <property type="project" value="UniProtKB-SubCell"/>
</dbReference>
<evidence type="ECO:0000259" key="11">
    <source>
        <dbReference type="SMART" id="SM00756"/>
    </source>
</evidence>
<keyword evidence="8" id="KW-1015">Disulfide bond</keyword>
<keyword evidence="13" id="KW-1185">Reference proteome</keyword>
<dbReference type="InterPro" id="IPR038354">
    <property type="entry name" value="VKOR_sf"/>
</dbReference>
<dbReference type="AlphaFoldDB" id="A0AAV1CFD6"/>
<dbReference type="Gene3D" id="1.20.1440.130">
    <property type="entry name" value="VKOR domain"/>
    <property type="match status" value="1"/>
</dbReference>
<proteinExistence type="inferred from homology"/>
<gene>
    <name evidence="12" type="ORF">OLC1_LOCUS5626</name>
</gene>
<evidence type="ECO:0000256" key="5">
    <source>
        <dbReference type="ARBA" id="ARBA00022989"/>
    </source>
</evidence>
<dbReference type="GO" id="GO:0048038">
    <property type="term" value="F:quinone binding"/>
    <property type="evidence" value="ECO:0007669"/>
    <property type="project" value="UniProtKB-KW"/>
</dbReference>
<evidence type="ECO:0000256" key="6">
    <source>
        <dbReference type="ARBA" id="ARBA00023002"/>
    </source>
</evidence>
<dbReference type="InterPro" id="IPR044698">
    <property type="entry name" value="VKOR/LTO1"/>
</dbReference>
<dbReference type="CDD" id="cd12916">
    <property type="entry name" value="VKOR_1"/>
    <property type="match status" value="1"/>
</dbReference>
<accession>A0AAV1CFD6</accession>
<feature type="transmembrane region" description="Helical" evidence="10">
    <location>
        <begin position="184"/>
        <end position="203"/>
    </location>
</feature>
<dbReference type="PANTHER" id="PTHR34573">
    <property type="entry name" value="VKC DOMAIN-CONTAINING PROTEIN"/>
    <property type="match status" value="1"/>
</dbReference>
<sequence length="363" mass="39515">MSSPAASFICSFSAPIFAPRTYLTSPCTQLKTNRCGGRRVLLFRVKCRPEQSTSEILKDSESEITESTSADDTRRWYGVLGGLGFLETSYLTFLKLTQSEAFCPVNGGSCGSILNSDYSLVFGVPLPLIGMLSYGTVATLGLYLSGKRLPFEIDETNARSILLVTTTSMAVASSYFLYILSTQFSGESCLYCLASAALSLSLFFITIKDFGSKQLVLQLCVAIFVVTALSTSYNMSQPISTSLAEVELPYVKPEVTTKSSPWAVSLAKHLRSIGAKVFGAFWCSHCLEQKEMFGREAAEILDYVECFPDGYRKGTKIAKACADAKIEGFPTWVINGEVLSGELDLSELAKASGFELEELNQAN</sequence>
<evidence type="ECO:0000313" key="13">
    <source>
        <dbReference type="Proteomes" id="UP001161247"/>
    </source>
</evidence>
<dbReference type="Proteomes" id="UP001161247">
    <property type="component" value="Chromosome 2"/>
</dbReference>
<evidence type="ECO:0000256" key="4">
    <source>
        <dbReference type="ARBA" id="ARBA00022719"/>
    </source>
</evidence>
<dbReference type="GO" id="GO:0016491">
    <property type="term" value="F:oxidoreductase activity"/>
    <property type="evidence" value="ECO:0007669"/>
    <property type="project" value="UniProtKB-KW"/>
</dbReference>
<name>A0AAV1CFD6_OLDCO</name>
<evidence type="ECO:0000256" key="2">
    <source>
        <dbReference type="ARBA" id="ARBA00006214"/>
    </source>
</evidence>
<keyword evidence="4" id="KW-0874">Quinone</keyword>
<comment type="similarity">
    <text evidence="2">Belongs to the VKOR family.</text>
</comment>
<dbReference type="PANTHER" id="PTHR34573:SF1">
    <property type="entry name" value="VITAMIN K EPOXIDE REDUCTASE DOMAIN-CONTAINING PROTEIN"/>
    <property type="match status" value="1"/>
</dbReference>
<dbReference type="InterPro" id="IPR012932">
    <property type="entry name" value="VKOR"/>
</dbReference>
<dbReference type="EMBL" id="OX459119">
    <property type="protein sequence ID" value="CAI9094466.1"/>
    <property type="molecule type" value="Genomic_DNA"/>
</dbReference>
<evidence type="ECO:0000256" key="10">
    <source>
        <dbReference type="SAM" id="Phobius"/>
    </source>
</evidence>
<keyword evidence="9" id="KW-0676">Redox-active center</keyword>
<feature type="transmembrane region" description="Helical" evidence="10">
    <location>
        <begin position="215"/>
        <end position="233"/>
    </location>
</feature>
<protein>
    <submittedName>
        <fullName evidence="12">OLC1v1030212C1</fullName>
    </submittedName>
</protein>
<feature type="transmembrane region" description="Helical" evidence="10">
    <location>
        <begin position="120"/>
        <end position="144"/>
    </location>
</feature>
<feature type="transmembrane region" description="Helical" evidence="10">
    <location>
        <begin position="156"/>
        <end position="178"/>
    </location>
</feature>
<organism evidence="12 13">
    <name type="scientific">Oldenlandia corymbosa var. corymbosa</name>
    <dbReference type="NCBI Taxonomy" id="529605"/>
    <lineage>
        <taxon>Eukaryota</taxon>
        <taxon>Viridiplantae</taxon>
        <taxon>Streptophyta</taxon>
        <taxon>Embryophyta</taxon>
        <taxon>Tracheophyta</taxon>
        <taxon>Spermatophyta</taxon>
        <taxon>Magnoliopsida</taxon>
        <taxon>eudicotyledons</taxon>
        <taxon>Gunneridae</taxon>
        <taxon>Pentapetalae</taxon>
        <taxon>asterids</taxon>
        <taxon>lamiids</taxon>
        <taxon>Gentianales</taxon>
        <taxon>Rubiaceae</taxon>
        <taxon>Rubioideae</taxon>
        <taxon>Spermacoceae</taxon>
        <taxon>Hedyotis-Oldenlandia complex</taxon>
        <taxon>Oldenlandia</taxon>
    </lineage>
</organism>
<evidence type="ECO:0000313" key="12">
    <source>
        <dbReference type="EMBL" id="CAI9094466.1"/>
    </source>
</evidence>
<evidence type="ECO:0000256" key="8">
    <source>
        <dbReference type="ARBA" id="ARBA00023157"/>
    </source>
</evidence>
<dbReference type="Gene3D" id="3.40.30.10">
    <property type="entry name" value="Glutaredoxin"/>
    <property type="match status" value="1"/>
</dbReference>
<keyword evidence="3 10" id="KW-0812">Transmembrane</keyword>